<feature type="transmembrane region" description="Helical" evidence="1">
    <location>
        <begin position="103"/>
        <end position="124"/>
    </location>
</feature>
<dbReference type="EMBL" id="LN714501">
    <property type="protein sequence ID" value="CEL77513.1"/>
    <property type="molecule type" value="Genomic_DNA"/>
</dbReference>
<keyword evidence="1" id="KW-1133">Transmembrane helix</keyword>
<keyword evidence="1" id="KW-0472">Membrane</keyword>
<keyword evidence="1" id="KW-0812">Transmembrane</keyword>
<gene>
    <name evidence="2" type="ORF">BN1205_096640</name>
</gene>
<feature type="transmembrane region" description="Helical" evidence="1">
    <location>
        <begin position="76"/>
        <end position="97"/>
    </location>
</feature>
<evidence type="ECO:0000256" key="1">
    <source>
        <dbReference type="SAM" id="Phobius"/>
    </source>
</evidence>
<proteinExistence type="predicted"/>
<protein>
    <recommendedName>
        <fullName evidence="3">Transmembrane protein</fullName>
    </recommendedName>
</protein>
<dbReference type="AlphaFoldDB" id="A0A0F7VA00"/>
<accession>A0A0F7VA00</accession>
<evidence type="ECO:0000313" key="2">
    <source>
        <dbReference type="EMBL" id="CEL77513.1"/>
    </source>
</evidence>
<name>A0A0F7VA00_TOXGV</name>
<evidence type="ECO:0008006" key="3">
    <source>
        <dbReference type="Google" id="ProtNLM"/>
    </source>
</evidence>
<organism evidence="2">
    <name type="scientific">Toxoplasma gondii (strain ATCC 50861 / VEG)</name>
    <dbReference type="NCBI Taxonomy" id="432359"/>
    <lineage>
        <taxon>Eukaryota</taxon>
        <taxon>Sar</taxon>
        <taxon>Alveolata</taxon>
        <taxon>Apicomplexa</taxon>
        <taxon>Conoidasida</taxon>
        <taxon>Coccidia</taxon>
        <taxon>Eucoccidiorida</taxon>
        <taxon>Eimeriorina</taxon>
        <taxon>Sarcocystidae</taxon>
        <taxon>Toxoplasma</taxon>
    </lineage>
</organism>
<sequence length="212" mass="21899">MVAPDKSALCKAVHVTQGGAGMTALCELALQIATSKEYALPEYANAWTNLLELTAALSNVLETAPGTAIARAANAYVVRLGLVMTVQLNAVPTSAVYMGTVTLQLVIVFAIPITVATTVLSIAVQDFARAKVNASPQGRAAVSLDMWEQASAPTCTAAEKRALIIAAGAEPAKTKSVTVSKVRRSETGTKCPGDGKCSGRGSCYEGKGVFPL</sequence>
<reference evidence="2" key="1">
    <citation type="journal article" date="2015" name="PLoS ONE">
        <title>Comprehensive Evaluation of Toxoplasma gondii VEG and Neospora caninum LIV Genomes with Tachyzoite Stage Transcriptome and Proteome Defines Novel Transcript Features.</title>
        <authorList>
            <person name="Ramaprasad A."/>
            <person name="Mourier T."/>
            <person name="Naeem R."/>
            <person name="Malas T.B."/>
            <person name="Moussa E."/>
            <person name="Panigrahi A."/>
            <person name="Vermont S.J."/>
            <person name="Otto T.D."/>
            <person name="Wastling J."/>
            <person name="Pain A."/>
        </authorList>
    </citation>
    <scope>NUCLEOTIDE SEQUENCE</scope>
    <source>
        <strain evidence="2">VEG</strain>
    </source>
</reference>